<feature type="transmembrane region" description="Helical" evidence="14">
    <location>
        <begin position="191"/>
        <end position="209"/>
    </location>
</feature>
<dbReference type="GO" id="GO:0050380">
    <property type="term" value="F:undecaprenyl-diphosphatase activity"/>
    <property type="evidence" value="ECO:0007669"/>
    <property type="project" value="UniProtKB-UniRule"/>
</dbReference>
<dbReference type="eggNOG" id="COG1968">
    <property type="taxonomic scope" value="Bacteria"/>
</dbReference>
<keyword evidence="7 14" id="KW-0378">Hydrolase</keyword>
<comment type="miscellaneous">
    <text evidence="14">Bacitracin is thought to be involved in the inhibition of peptidoglycan synthesis by sequestering undecaprenyl diphosphate, thereby reducing the pool of lipid carrier available.</text>
</comment>
<dbReference type="EMBL" id="CP001707">
    <property type="protein sequence ID" value="ACV27571.1"/>
    <property type="molecule type" value="Genomic_DNA"/>
</dbReference>
<dbReference type="EC" id="3.6.1.27" evidence="3 14"/>
<keyword evidence="14" id="KW-0997">Cell inner membrane</keyword>
<evidence type="ECO:0000256" key="8">
    <source>
        <dbReference type="ARBA" id="ARBA00022989"/>
    </source>
</evidence>
<dbReference type="GO" id="GO:0009252">
    <property type="term" value="P:peptidoglycan biosynthetic process"/>
    <property type="evidence" value="ECO:0007669"/>
    <property type="project" value="UniProtKB-KW"/>
</dbReference>
<dbReference type="RefSeq" id="WP_015781176.1">
    <property type="nucleotide sequence ID" value="NC_013166.1"/>
</dbReference>
<evidence type="ECO:0000256" key="12">
    <source>
        <dbReference type="ARBA" id="ARBA00032932"/>
    </source>
</evidence>
<sequence length="274" mass="30378">MDWLQALFLALIQGLTEFLPISSSAHLILTSKVLQWQDQGLAFDVAVHVGTLTAVLVYFRKEVAEMISAWFKAVLGGKPTPNSRLAWAVIFGTIPVGLFGLFLEAFDIVDLYLREVYVIAITTIIFGLLLWYAERQYKGKTAEQFKDEYQLRWRDIFAIGGAQALALIPGTSRSGITMTAAALLGFSRTAAARYSFLLSIPAIVLPGGLKGIQLAQEGAKFDWDFLILGIVVSALSAFACIHLFLKWLEKIGFMPFVWYRLILGVVLFAIVFMG</sequence>
<comment type="similarity">
    <text evidence="2 14">Belongs to the UppP family.</text>
</comment>
<keyword evidence="6 14" id="KW-0812">Transmembrane</keyword>
<name>C7R7N8_KANKD</name>
<comment type="subcellular location">
    <subcellularLocation>
        <location evidence="14">Cell inner membrane</location>
        <topology evidence="14">Multi-pass membrane protein</topology>
    </subcellularLocation>
    <subcellularLocation>
        <location evidence="1">Cell membrane</location>
        <topology evidence="1">Multi-pass membrane protein</topology>
    </subcellularLocation>
</comment>
<dbReference type="FunCoup" id="C7R7N8">
    <property type="interactions" value="303"/>
</dbReference>
<dbReference type="HAMAP" id="MF_01006">
    <property type="entry name" value="Undec_diphosphatase"/>
    <property type="match status" value="1"/>
</dbReference>
<evidence type="ECO:0000256" key="11">
    <source>
        <dbReference type="ARBA" id="ARBA00032707"/>
    </source>
</evidence>
<keyword evidence="14" id="KW-0961">Cell wall biogenesis/degradation</keyword>
<dbReference type="OrthoDB" id="9808289at2"/>
<dbReference type="NCBIfam" id="NF001393">
    <property type="entry name" value="PRK00281.2-4"/>
    <property type="match status" value="1"/>
</dbReference>
<proteinExistence type="inferred from homology"/>
<evidence type="ECO:0000256" key="4">
    <source>
        <dbReference type="ARBA" id="ARBA00021581"/>
    </source>
</evidence>
<evidence type="ECO:0000256" key="9">
    <source>
        <dbReference type="ARBA" id="ARBA00023136"/>
    </source>
</evidence>
<feature type="transmembrane region" description="Helical" evidence="14">
    <location>
        <begin position="257"/>
        <end position="273"/>
    </location>
</feature>
<evidence type="ECO:0000256" key="6">
    <source>
        <dbReference type="ARBA" id="ARBA00022692"/>
    </source>
</evidence>
<comment type="catalytic activity">
    <reaction evidence="13 14">
        <text>di-trans,octa-cis-undecaprenyl diphosphate + H2O = di-trans,octa-cis-undecaprenyl phosphate + phosphate + H(+)</text>
        <dbReference type="Rhea" id="RHEA:28094"/>
        <dbReference type="ChEBI" id="CHEBI:15377"/>
        <dbReference type="ChEBI" id="CHEBI:15378"/>
        <dbReference type="ChEBI" id="CHEBI:43474"/>
        <dbReference type="ChEBI" id="CHEBI:58405"/>
        <dbReference type="ChEBI" id="CHEBI:60392"/>
        <dbReference type="EC" id="3.6.1.27"/>
    </reaction>
</comment>
<evidence type="ECO:0000256" key="2">
    <source>
        <dbReference type="ARBA" id="ARBA00010621"/>
    </source>
</evidence>
<dbReference type="InterPro" id="IPR003824">
    <property type="entry name" value="UppP"/>
</dbReference>
<feature type="transmembrane region" description="Helical" evidence="14">
    <location>
        <begin position="115"/>
        <end position="133"/>
    </location>
</feature>
<evidence type="ECO:0000313" key="15">
    <source>
        <dbReference type="EMBL" id="ACV27571.1"/>
    </source>
</evidence>
<dbReference type="Pfam" id="PF02673">
    <property type="entry name" value="BacA"/>
    <property type="match status" value="1"/>
</dbReference>
<dbReference type="STRING" id="523791.Kkor_2161"/>
<dbReference type="InParanoid" id="C7R7N8"/>
<feature type="transmembrane region" description="Helical" evidence="14">
    <location>
        <begin position="40"/>
        <end position="59"/>
    </location>
</feature>
<organism evidence="15 16">
    <name type="scientific">Kangiella koreensis (strain DSM 16069 / JCM 12317 / KCTC 12182 / SW-125)</name>
    <dbReference type="NCBI Taxonomy" id="523791"/>
    <lineage>
        <taxon>Bacteria</taxon>
        <taxon>Pseudomonadati</taxon>
        <taxon>Pseudomonadota</taxon>
        <taxon>Gammaproteobacteria</taxon>
        <taxon>Kangiellales</taxon>
        <taxon>Kangiellaceae</taxon>
        <taxon>Kangiella</taxon>
    </lineage>
</organism>
<evidence type="ECO:0000256" key="10">
    <source>
        <dbReference type="ARBA" id="ARBA00023251"/>
    </source>
</evidence>
<dbReference type="HOGENOM" id="CLU_060296_1_0_6"/>
<dbReference type="AlphaFoldDB" id="C7R7N8"/>
<evidence type="ECO:0000256" key="1">
    <source>
        <dbReference type="ARBA" id="ARBA00004651"/>
    </source>
</evidence>
<dbReference type="GO" id="GO:0071555">
    <property type="term" value="P:cell wall organization"/>
    <property type="evidence" value="ECO:0007669"/>
    <property type="project" value="UniProtKB-KW"/>
</dbReference>
<evidence type="ECO:0000256" key="13">
    <source>
        <dbReference type="ARBA" id="ARBA00047594"/>
    </source>
</evidence>
<dbReference type="GO" id="GO:0046677">
    <property type="term" value="P:response to antibiotic"/>
    <property type="evidence" value="ECO:0007669"/>
    <property type="project" value="UniProtKB-UniRule"/>
</dbReference>
<evidence type="ECO:0000256" key="7">
    <source>
        <dbReference type="ARBA" id="ARBA00022801"/>
    </source>
</evidence>
<dbReference type="PANTHER" id="PTHR30622">
    <property type="entry name" value="UNDECAPRENYL-DIPHOSPHATASE"/>
    <property type="match status" value="1"/>
</dbReference>
<dbReference type="GO" id="GO:0005886">
    <property type="term" value="C:plasma membrane"/>
    <property type="evidence" value="ECO:0007669"/>
    <property type="project" value="UniProtKB-SubCell"/>
</dbReference>
<dbReference type="GO" id="GO:0008360">
    <property type="term" value="P:regulation of cell shape"/>
    <property type="evidence" value="ECO:0007669"/>
    <property type="project" value="UniProtKB-KW"/>
</dbReference>
<evidence type="ECO:0000256" key="3">
    <source>
        <dbReference type="ARBA" id="ARBA00012374"/>
    </source>
</evidence>
<keyword evidence="14" id="KW-0573">Peptidoglycan synthesis</keyword>
<comment type="function">
    <text evidence="14">Catalyzes the dephosphorylation of undecaprenyl diphosphate (UPP). Confers resistance to bacitracin.</text>
</comment>
<dbReference type="KEGG" id="kko:Kkor_2161"/>
<evidence type="ECO:0000256" key="5">
    <source>
        <dbReference type="ARBA" id="ARBA00022475"/>
    </source>
</evidence>
<keyword evidence="8 14" id="KW-1133">Transmembrane helix</keyword>
<gene>
    <name evidence="14" type="primary">uppP</name>
    <name evidence="15" type="ordered locus">Kkor_2161</name>
</gene>
<keyword evidence="9 14" id="KW-0472">Membrane</keyword>
<keyword evidence="10 14" id="KW-0046">Antibiotic resistance</keyword>
<dbReference type="PANTHER" id="PTHR30622:SF4">
    <property type="entry name" value="UNDECAPRENYL-DIPHOSPHATASE"/>
    <property type="match status" value="1"/>
</dbReference>
<feature type="transmembrane region" description="Helical" evidence="14">
    <location>
        <begin position="85"/>
        <end position="103"/>
    </location>
</feature>
<accession>C7R7N8</accession>
<dbReference type="NCBIfam" id="TIGR00753">
    <property type="entry name" value="undec_PP_bacA"/>
    <property type="match status" value="1"/>
</dbReference>
<keyword evidence="14" id="KW-0133">Cell shape</keyword>
<evidence type="ECO:0000256" key="14">
    <source>
        <dbReference type="HAMAP-Rule" id="MF_01006"/>
    </source>
</evidence>
<protein>
    <recommendedName>
        <fullName evidence="4 14">Undecaprenyl-diphosphatase</fullName>
        <ecNumber evidence="3 14">3.6.1.27</ecNumber>
    </recommendedName>
    <alternativeName>
        <fullName evidence="12 14">Bacitracin resistance protein</fullName>
    </alternativeName>
    <alternativeName>
        <fullName evidence="11 14">Undecaprenyl pyrophosphate phosphatase</fullName>
    </alternativeName>
</protein>
<reference evidence="15 16" key="1">
    <citation type="journal article" date="2009" name="Stand. Genomic Sci.">
        <title>Complete genome sequence of Kangiella koreensis type strain (SW-125).</title>
        <authorList>
            <person name="Han C."/>
            <person name="Sikorski J."/>
            <person name="Lapidus A."/>
            <person name="Nolan M."/>
            <person name="Glavina Del Rio T."/>
            <person name="Tice H."/>
            <person name="Cheng J.F."/>
            <person name="Lucas S."/>
            <person name="Chen F."/>
            <person name="Copeland A."/>
            <person name="Ivanova N."/>
            <person name="Mavromatis K."/>
            <person name="Ovchinnikova G."/>
            <person name="Pati A."/>
            <person name="Bruce D."/>
            <person name="Goodwin L."/>
            <person name="Pitluck S."/>
            <person name="Chen A."/>
            <person name="Palaniappan K."/>
            <person name="Land M."/>
            <person name="Hauser L."/>
            <person name="Chang Y.J."/>
            <person name="Jeffries C.D."/>
            <person name="Chain P."/>
            <person name="Saunders E."/>
            <person name="Brettin T."/>
            <person name="Goker M."/>
            <person name="Tindall B.J."/>
            <person name="Bristow J."/>
            <person name="Eisen J.A."/>
            <person name="Markowitz V."/>
            <person name="Hugenholtz P."/>
            <person name="Kyrpides N.C."/>
            <person name="Klenk H.P."/>
            <person name="Detter J.C."/>
        </authorList>
    </citation>
    <scope>NUCLEOTIDE SEQUENCE [LARGE SCALE GENOMIC DNA]</scope>
    <source>
        <strain evidence="16">DSM 16069 / KCTC 12182 / SW-125</strain>
    </source>
</reference>
<keyword evidence="5 14" id="KW-1003">Cell membrane</keyword>
<evidence type="ECO:0000313" key="16">
    <source>
        <dbReference type="Proteomes" id="UP000001231"/>
    </source>
</evidence>
<dbReference type="Proteomes" id="UP000001231">
    <property type="component" value="Chromosome"/>
</dbReference>
<keyword evidence="16" id="KW-1185">Reference proteome</keyword>
<feature type="transmembrane region" description="Helical" evidence="14">
    <location>
        <begin position="221"/>
        <end position="245"/>
    </location>
</feature>